<dbReference type="KEGG" id="gtr:GLOTRDRAFT_132392"/>
<dbReference type="AlphaFoldDB" id="S7RI39"/>
<dbReference type="InterPro" id="IPR045851">
    <property type="entry name" value="AMP-bd_C_sf"/>
</dbReference>
<dbReference type="RefSeq" id="XP_007869441.1">
    <property type="nucleotide sequence ID" value="XM_007871250.1"/>
</dbReference>
<dbReference type="eggNOG" id="KOG1176">
    <property type="taxonomic scope" value="Eukaryota"/>
</dbReference>
<feature type="domain" description="AMP-dependent synthetase/ligase" evidence="2">
    <location>
        <begin position="80"/>
        <end position="390"/>
    </location>
</feature>
<dbReference type="SUPFAM" id="SSF56801">
    <property type="entry name" value="Acetyl-CoA synthetase-like"/>
    <property type="match status" value="1"/>
</dbReference>
<dbReference type="GO" id="GO:0016405">
    <property type="term" value="F:CoA-ligase activity"/>
    <property type="evidence" value="ECO:0007669"/>
    <property type="project" value="TreeGrafter"/>
</dbReference>
<dbReference type="PANTHER" id="PTHR24096:SF422">
    <property type="entry name" value="BCDNA.GH02901"/>
    <property type="match status" value="1"/>
</dbReference>
<dbReference type="STRING" id="670483.S7RI39"/>
<dbReference type="Gene3D" id="3.30.300.30">
    <property type="match status" value="1"/>
</dbReference>
<dbReference type="HOGENOM" id="CLU_000022_59_2_1"/>
<dbReference type="Gene3D" id="2.30.38.10">
    <property type="entry name" value="Luciferase, Domain 3"/>
    <property type="match status" value="1"/>
</dbReference>
<sequence length="543" mass="59716">MSEIVAPGGPLPPIPDNMTIPQFLLDGEQHPTRPPHDPSVPWFIDGTSGTKISREMVVARTAALAAVLKRDYNSICWFRPANPAYTADELKEHLAGIQLALLVTHSTSLSVAEEIARGCGMARGRIIVLDNTSEQHTFPTVENLIADGLNAPHTFIERRLNPGEGKERIAFLFFSSGTTGKPKAVAISHYAVIANLVQTAWHIEFNRDPSPYDEARYRVGDIALAVIPFFHVTGMMVLTHVYVYGGITVIILPKFELSGFLSTIQTYRVRHLLVAPPILVLLCKHPMTAKYDISSLRCIMSGSAPLSTEIQRQFIAIVPKCSIGQGYGMTETCSSVALSPNRQQYSENGAVGRLLVGNTARVVKRDGSSAAIGEQGELWVRTPSAALGYYKNDEATKETFTPDGWVRTGDEVIMNRDAEITIIDRIKELIKVKGFQVAPAELEGVLHEHPDISDVCVVGIPDEYTGEAPRAFVVATQGARERMKDPWEEAKIKKSIIDHVDHRKVEYKRLTGGVQFVDAIPKNPSGKPLRRILRDQADGSGRN</sequence>
<accession>S7RI39</accession>
<evidence type="ECO:0000259" key="2">
    <source>
        <dbReference type="Pfam" id="PF00501"/>
    </source>
</evidence>
<dbReference type="InterPro" id="IPR020845">
    <property type="entry name" value="AMP-binding_CS"/>
</dbReference>
<dbReference type="Pfam" id="PF00501">
    <property type="entry name" value="AMP-binding"/>
    <property type="match status" value="1"/>
</dbReference>
<dbReference type="OMA" id="RDPYTCG"/>
<feature type="domain" description="AMP-binding enzyme C-terminal" evidence="3">
    <location>
        <begin position="441"/>
        <end position="527"/>
    </location>
</feature>
<dbReference type="Proteomes" id="UP000030669">
    <property type="component" value="Unassembled WGS sequence"/>
</dbReference>
<keyword evidence="5" id="KW-1185">Reference proteome</keyword>
<dbReference type="PROSITE" id="PS00455">
    <property type="entry name" value="AMP_BINDING"/>
    <property type="match status" value="1"/>
</dbReference>
<comment type="similarity">
    <text evidence="1">Belongs to the ATP-dependent AMP-binding enzyme family.</text>
</comment>
<organism evidence="4 5">
    <name type="scientific">Gloeophyllum trabeum (strain ATCC 11539 / FP-39264 / Madison 617)</name>
    <name type="common">Brown rot fungus</name>
    <dbReference type="NCBI Taxonomy" id="670483"/>
    <lineage>
        <taxon>Eukaryota</taxon>
        <taxon>Fungi</taxon>
        <taxon>Dikarya</taxon>
        <taxon>Basidiomycota</taxon>
        <taxon>Agaricomycotina</taxon>
        <taxon>Agaricomycetes</taxon>
        <taxon>Gloeophyllales</taxon>
        <taxon>Gloeophyllaceae</taxon>
        <taxon>Gloeophyllum</taxon>
    </lineage>
</organism>
<dbReference type="FunFam" id="3.30.300.30:FF:000007">
    <property type="entry name" value="4-coumarate--CoA ligase 2"/>
    <property type="match status" value="1"/>
</dbReference>
<dbReference type="OrthoDB" id="6509636at2759"/>
<gene>
    <name evidence="4" type="ORF">GLOTRDRAFT_132392</name>
</gene>
<dbReference type="GeneID" id="19302481"/>
<dbReference type="InterPro" id="IPR000873">
    <property type="entry name" value="AMP-dep_synth/lig_dom"/>
</dbReference>
<name>S7RI39_GLOTA</name>
<dbReference type="Gene3D" id="3.40.50.980">
    <property type="match status" value="2"/>
</dbReference>
<evidence type="ECO:0000313" key="4">
    <source>
        <dbReference type="EMBL" id="EPQ52274.1"/>
    </source>
</evidence>
<dbReference type="EMBL" id="KB469308">
    <property type="protein sequence ID" value="EPQ52274.1"/>
    <property type="molecule type" value="Genomic_DNA"/>
</dbReference>
<evidence type="ECO:0000313" key="5">
    <source>
        <dbReference type="Proteomes" id="UP000030669"/>
    </source>
</evidence>
<reference evidence="4 5" key="1">
    <citation type="journal article" date="2012" name="Science">
        <title>The Paleozoic origin of enzymatic lignin decomposition reconstructed from 31 fungal genomes.</title>
        <authorList>
            <person name="Floudas D."/>
            <person name="Binder M."/>
            <person name="Riley R."/>
            <person name="Barry K."/>
            <person name="Blanchette R.A."/>
            <person name="Henrissat B."/>
            <person name="Martinez A.T."/>
            <person name="Otillar R."/>
            <person name="Spatafora J.W."/>
            <person name="Yadav J.S."/>
            <person name="Aerts A."/>
            <person name="Benoit I."/>
            <person name="Boyd A."/>
            <person name="Carlson A."/>
            <person name="Copeland A."/>
            <person name="Coutinho P.M."/>
            <person name="de Vries R.P."/>
            <person name="Ferreira P."/>
            <person name="Findley K."/>
            <person name="Foster B."/>
            <person name="Gaskell J."/>
            <person name="Glotzer D."/>
            <person name="Gorecki P."/>
            <person name="Heitman J."/>
            <person name="Hesse C."/>
            <person name="Hori C."/>
            <person name="Igarashi K."/>
            <person name="Jurgens J.A."/>
            <person name="Kallen N."/>
            <person name="Kersten P."/>
            <person name="Kohler A."/>
            <person name="Kuees U."/>
            <person name="Kumar T.K.A."/>
            <person name="Kuo A."/>
            <person name="LaButti K."/>
            <person name="Larrondo L.F."/>
            <person name="Lindquist E."/>
            <person name="Ling A."/>
            <person name="Lombard V."/>
            <person name="Lucas S."/>
            <person name="Lundell T."/>
            <person name="Martin R."/>
            <person name="McLaughlin D.J."/>
            <person name="Morgenstern I."/>
            <person name="Morin E."/>
            <person name="Murat C."/>
            <person name="Nagy L.G."/>
            <person name="Nolan M."/>
            <person name="Ohm R.A."/>
            <person name="Patyshakuliyeva A."/>
            <person name="Rokas A."/>
            <person name="Ruiz-Duenas F.J."/>
            <person name="Sabat G."/>
            <person name="Salamov A."/>
            <person name="Samejima M."/>
            <person name="Schmutz J."/>
            <person name="Slot J.C."/>
            <person name="St John F."/>
            <person name="Stenlid J."/>
            <person name="Sun H."/>
            <person name="Sun S."/>
            <person name="Syed K."/>
            <person name="Tsang A."/>
            <person name="Wiebenga A."/>
            <person name="Young D."/>
            <person name="Pisabarro A."/>
            <person name="Eastwood D.C."/>
            <person name="Martin F."/>
            <person name="Cullen D."/>
            <person name="Grigoriev I.V."/>
            <person name="Hibbett D.S."/>
        </authorList>
    </citation>
    <scope>NUCLEOTIDE SEQUENCE [LARGE SCALE GENOMIC DNA]</scope>
    <source>
        <strain evidence="4 5">ATCC 11539</strain>
    </source>
</reference>
<dbReference type="PANTHER" id="PTHR24096">
    <property type="entry name" value="LONG-CHAIN-FATTY-ACID--COA LIGASE"/>
    <property type="match status" value="1"/>
</dbReference>
<evidence type="ECO:0000259" key="3">
    <source>
        <dbReference type="Pfam" id="PF13193"/>
    </source>
</evidence>
<proteinExistence type="inferred from homology"/>
<dbReference type="InterPro" id="IPR025110">
    <property type="entry name" value="AMP-bd_C"/>
</dbReference>
<dbReference type="Pfam" id="PF13193">
    <property type="entry name" value="AMP-binding_C"/>
    <property type="match status" value="1"/>
</dbReference>
<protein>
    <submittedName>
        <fullName evidence="4">Acetyl-CoA synthetase-like protein</fullName>
    </submittedName>
</protein>
<evidence type="ECO:0000256" key="1">
    <source>
        <dbReference type="ARBA" id="ARBA00006432"/>
    </source>
</evidence>